<accession>A0A286TTU0</accession>
<dbReference type="AlphaFoldDB" id="A0A286TTU0"/>
<comment type="caution">
    <text evidence="1">The sequence shown here is derived from an EMBL/GenBank/DDBJ whole genome shotgun (WGS) entry which is preliminary data.</text>
</comment>
<dbReference type="GO" id="GO:0016301">
    <property type="term" value="F:kinase activity"/>
    <property type="evidence" value="ECO:0007669"/>
    <property type="project" value="UniProtKB-KW"/>
</dbReference>
<protein>
    <submittedName>
        <fullName evidence="1">Transcriptional regulator/sugar kinase</fullName>
    </submittedName>
</protein>
<gene>
    <name evidence="1" type="ORF">SCALIN_C01_0229</name>
</gene>
<proteinExistence type="predicted"/>
<evidence type="ECO:0000313" key="2">
    <source>
        <dbReference type="Proteomes" id="UP000218542"/>
    </source>
</evidence>
<keyword evidence="2" id="KW-1185">Reference proteome</keyword>
<dbReference type="InterPro" id="IPR036280">
    <property type="entry name" value="Multihaem_cyt_sf"/>
</dbReference>
<organism evidence="1 2">
    <name type="scientific">Candidatus Scalindua japonica</name>
    <dbReference type="NCBI Taxonomy" id="1284222"/>
    <lineage>
        <taxon>Bacteria</taxon>
        <taxon>Pseudomonadati</taxon>
        <taxon>Planctomycetota</taxon>
        <taxon>Candidatus Brocadiia</taxon>
        <taxon>Candidatus Brocadiales</taxon>
        <taxon>Candidatus Scalinduaceae</taxon>
        <taxon>Candidatus Scalindua</taxon>
    </lineage>
</organism>
<name>A0A286TTU0_9BACT</name>
<dbReference type="Gene3D" id="3.90.10.10">
    <property type="entry name" value="Cytochrome C3"/>
    <property type="match status" value="1"/>
</dbReference>
<keyword evidence="1" id="KW-0418">Kinase</keyword>
<keyword evidence="1" id="KW-0808">Transferase</keyword>
<dbReference type="EMBL" id="BAOS01000001">
    <property type="protein sequence ID" value="GAX59298.1"/>
    <property type="molecule type" value="Genomic_DNA"/>
</dbReference>
<dbReference type="Proteomes" id="UP000218542">
    <property type="component" value="Unassembled WGS sequence"/>
</dbReference>
<evidence type="ECO:0000313" key="1">
    <source>
        <dbReference type="EMBL" id="GAX59298.1"/>
    </source>
</evidence>
<reference evidence="2" key="1">
    <citation type="journal article" date="2017" name="Environ. Microbiol. Rep.">
        <title>Genetic Diversity of Marine Anaerobic Ammonium-Oxidizing Bacteria as Revealed by Genomic and Proteomic Analyses of 'Candidatus Scalindua japonica'.</title>
        <authorList>
            <person name="Oshiki M."/>
            <person name="Mizuto K."/>
            <person name="Kimura Z."/>
            <person name="Kindaichi T."/>
            <person name="Satoh H."/>
            <person name="Okabe S."/>
        </authorList>
    </citation>
    <scope>NUCLEOTIDE SEQUENCE [LARGE SCALE GENOMIC DNA]</scope>
    <source>
        <strain evidence="2">husup-a2</strain>
    </source>
</reference>
<dbReference type="SUPFAM" id="SSF48695">
    <property type="entry name" value="Multiheme cytochromes"/>
    <property type="match status" value="1"/>
</dbReference>
<sequence length="304" mass="35061">MKTKHFDIDEDACFVCHFIERDTPLLAVDGKTRVDECSLCHKDVQKKFKIYEKEFDHLKYEKELKVSCTNCHFDTVHRGSNVEEKNCYRCHTRIPEEYRGAEKMHLDHVERHKVQCFQCHNGFLHKWSDEYINNVLPERNTVIGMENYTMTSVVTGKKRGVASVNTKKQGSIFDKEPYLIQRKIYAGKGGFGIEGSPDPMYLATVNCTSCHKTKDMSVHPVACNICHQKGFHKTMAEQKEYIARMLASLSKALTESQNRGASRLLIEEAIHNYDLIVKDGSFGVHNIKYVKDLITYSIKRLKSN</sequence>